<dbReference type="InterPro" id="IPR008921">
    <property type="entry name" value="DNA_pol3_clamp-load_cplx_C"/>
</dbReference>
<comment type="similarity">
    <text evidence="1 11">Belongs to the DnaX/STICHEL family.</text>
</comment>
<keyword evidence="15" id="KW-1185">Reference proteome</keyword>
<comment type="function">
    <text evidence="11">DNA polymerase III is a complex, multichain enzyme responsible for most of the replicative synthesis in bacteria. This DNA polymerase also exhibits 3' to 5' exonuclease activity.</text>
</comment>
<keyword evidence="9 11" id="KW-0239">DNA-directed DNA polymerase</keyword>
<keyword evidence="5" id="KW-0479">Metal-binding</keyword>
<dbReference type="EC" id="2.7.7.7" evidence="11"/>
<evidence type="ECO:0000256" key="2">
    <source>
        <dbReference type="ARBA" id="ARBA00022679"/>
    </source>
</evidence>
<evidence type="ECO:0000256" key="6">
    <source>
        <dbReference type="ARBA" id="ARBA00022741"/>
    </source>
</evidence>
<dbReference type="Pfam" id="PF22608">
    <property type="entry name" value="DNAX_ATPase_lid"/>
    <property type="match status" value="1"/>
</dbReference>
<comment type="caution">
    <text evidence="14">The sequence shown here is derived from an EMBL/GenBank/DDBJ whole genome shotgun (WGS) entry which is preliminary data.</text>
</comment>
<dbReference type="Pfam" id="PF13177">
    <property type="entry name" value="DNA_pol3_delta2"/>
    <property type="match status" value="1"/>
</dbReference>
<organism evidence="14 15">
    <name type="scientific">Lysobacter korlensis</name>
    <dbReference type="NCBI Taxonomy" id="553636"/>
    <lineage>
        <taxon>Bacteria</taxon>
        <taxon>Pseudomonadati</taxon>
        <taxon>Pseudomonadota</taxon>
        <taxon>Gammaproteobacteria</taxon>
        <taxon>Lysobacterales</taxon>
        <taxon>Lysobacteraceae</taxon>
        <taxon>Lysobacter</taxon>
    </lineage>
</organism>
<dbReference type="SMART" id="SM00382">
    <property type="entry name" value="AAA"/>
    <property type="match status" value="1"/>
</dbReference>
<evidence type="ECO:0000256" key="4">
    <source>
        <dbReference type="ARBA" id="ARBA00022705"/>
    </source>
</evidence>
<dbReference type="Pfam" id="PF12169">
    <property type="entry name" value="DNA_pol3_gamma3"/>
    <property type="match status" value="1"/>
</dbReference>
<dbReference type="EMBL" id="JBHLTG010000010">
    <property type="protein sequence ID" value="MFC0681941.1"/>
    <property type="molecule type" value="Genomic_DNA"/>
</dbReference>
<dbReference type="CDD" id="cd00009">
    <property type="entry name" value="AAA"/>
    <property type="match status" value="1"/>
</dbReference>
<evidence type="ECO:0000256" key="10">
    <source>
        <dbReference type="ARBA" id="ARBA00049244"/>
    </source>
</evidence>
<dbReference type="InterPro" id="IPR045085">
    <property type="entry name" value="HLD_clamp_pol_III_gamma_tau"/>
</dbReference>
<evidence type="ECO:0000256" key="1">
    <source>
        <dbReference type="ARBA" id="ARBA00006360"/>
    </source>
</evidence>
<dbReference type="InterPro" id="IPR050238">
    <property type="entry name" value="DNA_Rep/Repair_Clamp_Loader"/>
</dbReference>
<protein>
    <recommendedName>
        <fullName evidence="11">DNA polymerase III subunit gamma/tau</fullName>
        <ecNumber evidence="11">2.7.7.7</ecNumber>
    </recommendedName>
</protein>
<proteinExistence type="inferred from homology"/>
<evidence type="ECO:0000256" key="12">
    <source>
        <dbReference type="SAM" id="MobiDB-lite"/>
    </source>
</evidence>
<dbReference type="Gene3D" id="3.40.50.300">
    <property type="entry name" value="P-loop containing nucleotide triphosphate hydrolases"/>
    <property type="match status" value="1"/>
</dbReference>
<comment type="subunit">
    <text evidence="11">DNA polymerase III contains a core (composed of alpha, epsilon and theta chains) that associates with a tau subunit. This core dimerizes to form the POLIII' complex. PolIII' associates with the gamma complex (composed of gamma, delta, delta', psi and chi chains) and with the beta chain to form the complete DNA polymerase III complex.</text>
</comment>
<name>A0ABV6RY84_9GAMM</name>
<keyword evidence="8 11" id="KW-0067">ATP-binding</keyword>
<feature type="region of interest" description="Disordered" evidence="12">
    <location>
        <begin position="434"/>
        <end position="467"/>
    </location>
</feature>
<accession>A0ABV6RY84</accession>
<feature type="region of interest" description="Disordered" evidence="12">
    <location>
        <begin position="390"/>
        <end position="411"/>
    </location>
</feature>
<keyword evidence="3 11" id="KW-0548">Nucleotidyltransferase</keyword>
<evidence type="ECO:0000256" key="9">
    <source>
        <dbReference type="ARBA" id="ARBA00022932"/>
    </source>
</evidence>
<dbReference type="PANTHER" id="PTHR11669:SF0">
    <property type="entry name" value="PROTEIN STICHEL-LIKE 2"/>
    <property type="match status" value="1"/>
</dbReference>
<feature type="compositionally biased region" description="Low complexity" evidence="12">
    <location>
        <begin position="579"/>
        <end position="589"/>
    </location>
</feature>
<gene>
    <name evidence="11" type="primary">dnaX</name>
    <name evidence="14" type="ORF">ACFFGH_29260</name>
</gene>
<evidence type="ECO:0000256" key="5">
    <source>
        <dbReference type="ARBA" id="ARBA00022723"/>
    </source>
</evidence>
<feature type="region of interest" description="Disordered" evidence="12">
    <location>
        <begin position="559"/>
        <end position="737"/>
    </location>
</feature>
<dbReference type="PANTHER" id="PTHR11669">
    <property type="entry name" value="REPLICATION FACTOR C / DNA POLYMERASE III GAMMA-TAU SUBUNIT"/>
    <property type="match status" value="1"/>
</dbReference>
<keyword evidence="7" id="KW-0862">Zinc</keyword>
<dbReference type="RefSeq" id="WP_386675492.1">
    <property type="nucleotide sequence ID" value="NZ_JBHLTG010000010.1"/>
</dbReference>
<dbReference type="NCBIfam" id="NF005846">
    <property type="entry name" value="PRK07764.1-6"/>
    <property type="match status" value="1"/>
</dbReference>
<feature type="compositionally biased region" description="Low complexity" evidence="12">
    <location>
        <begin position="714"/>
        <end position="727"/>
    </location>
</feature>
<reference evidence="14 15" key="1">
    <citation type="submission" date="2024-09" db="EMBL/GenBank/DDBJ databases">
        <authorList>
            <person name="Sun Q."/>
            <person name="Mori K."/>
        </authorList>
    </citation>
    <scope>NUCLEOTIDE SEQUENCE [LARGE SCALE GENOMIC DNA]</scope>
    <source>
        <strain evidence="14 15">KCTC 23076</strain>
    </source>
</reference>
<dbReference type="InterPro" id="IPR022754">
    <property type="entry name" value="DNA_pol_III_gamma-3"/>
</dbReference>
<dbReference type="Gene3D" id="1.10.8.60">
    <property type="match status" value="1"/>
</dbReference>
<keyword evidence="6 11" id="KW-0547">Nucleotide-binding</keyword>
<dbReference type="InterPro" id="IPR012763">
    <property type="entry name" value="DNA_pol_III_sug/sutau_N"/>
</dbReference>
<evidence type="ECO:0000256" key="11">
    <source>
        <dbReference type="RuleBase" id="RU364063"/>
    </source>
</evidence>
<feature type="domain" description="AAA+ ATPase" evidence="13">
    <location>
        <begin position="36"/>
        <end position="180"/>
    </location>
</feature>
<keyword evidence="4 11" id="KW-0235">DNA replication</keyword>
<keyword evidence="2 11" id="KW-0808">Transferase</keyword>
<sequence length="762" mass="80825">MVTALYRRYRPETFAELIGQSQVTDPLRTALRSDRVHHAYLFSGPRGCGKTTSARILARCLNCVEGPTDTPCGVCPSCVELSREGGGSLDVVEIDAASHNGVDDARDLRERAVFAPARDRFKIFILDEAHMVTPQGFNALLKIVEEPPEHIKFIFATTEPEKVIGTIRSRTHHYPFRLVPPAQMLEYVQELCDREGVQVQPGVLPLVVRSGGGSVRDTLSLLDQLIAGSDPSSSGTIELQYERAVALLGYTHGALLDDVVEALGARDAGAVFTAVDRVIQTGQDPRRFVEDLLERLRDLIIVAAAGDRASAVLRGTTEDDLERMTAQSAAFGPTELSRAADVVNAALTEMTGATSPRLHLELMVARVLVPASDDTERGALARVERLERRVGVADASAPSGTPVAAPAETPAPRVAPVAAPAETPAPRVAAVAAPAGMPDSAPSLRPGAGHAPGSGTAEPPPPAPVRVGPLTLQQVRDSWPEILERVEKAKRSSWMVVFASQARALKDDVLTVAFQSETDAARFKEQQQGAGESVSEHLRRAILDVLGIRVKFIARVESGGPAEDLAPPPEPDYDEPTDPYHSAPVEAAPVAPPADERPAAPVRQPEPARPPERAAQPAHAPEPAPEPIRTQPAGGGWSVVQIPQSEPPGDDPAPAGRAAPVAEPPQQQTEVAESAEAPAPRSALSPGSGAEAPASPPAQAPEHTATRGPRNEGSASSRTGGRSATSSPEAPRRYGESVVREILNASFIEEQKIAPPQQRPEF</sequence>
<comment type="catalytic activity">
    <reaction evidence="10 11">
        <text>DNA(n) + a 2'-deoxyribonucleoside 5'-triphosphate = DNA(n+1) + diphosphate</text>
        <dbReference type="Rhea" id="RHEA:22508"/>
        <dbReference type="Rhea" id="RHEA-COMP:17339"/>
        <dbReference type="Rhea" id="RHEA-COMP:17340"/>
        <dbReference type="ChEBI" id="CHEBI:33019"/>
        <dbReference type="ChEBI" id="CHEBI:61560"/>
        <dbReference type="ChEBI" id="CHEBI:173112"/>
        <dbReference type="EC" id="2.7.7.7"/>
    </reaction>
</comment>
<dbReference type="InterPro" id="IPR027417">
    <property type="entry name" value="P-loop_NTPase"/>
</dbReference>
<dbReference type="GO" id="GO:0003887">
    <property type="term" value="F:DNA-directed DNA polymerase activity"/>
    <property type="evidence" value="ECO:0007669"/>
    <property type="project" value="UniProtKB-EC"/>
</dbReference>
<evidence type="ECO:0000313" key="14">
    <source>
        <dbReference type="EMBL" id="MFC0681941.1"/>
    </source>
</evidence>
<dbReference type="SUPFAM" id="SSF52540">
    <property type="entry name" value="P-loop containing nucleoside triphosphate hydrolases"/>
    <property type="match status" value="1"/>
</dbReference>
<feature type="compositionally biased region" description="Low complexity" evidence="12">
    <location>
        <begin position="652"/>
        <end position="693"/>
    </location>
</feature>
<evidence type="ECO:0000313" key="15">
    <source>
        <dbReference type="Proteomes" id="UP001589896"/>
    </source>
</evidence>
<dbReference type="Gene3D" id="1.20.272.10">
    <property type="match status" value="1"/>
</dbReference>
<dbReference type="Proteomes" id="UP001589896">
    <property type="component" value="Unassembled WGS sequence"/>
</dbReference>
<evidence type="ECO:0000259" key="13">
    <source>
        <dbReference type="SMART" id="SM00382"/>
    </source>
</evidence>
<evidence type="ECO:0000256" key="3">
    <source>
        <dbReference type="ARBA" id="ARBA00022695"/>
    </source>
</evidence>
<dbReference type="NCBIfam" id="TIGR02397">
    <property type="entry name" value="dnaX_nterm"/>
    <property type="match status" value="1"/>
</dbReference>
<dbReference type="SUPFAM" id="SSF48019">
    <property type="entry name" value="post-AAA+ oligomerization domain-like"/>
    <property type="match status" value="1"/>
</dbReference>
<feature type="compositionally biased region" description="Low complexity" evidence="12">
    <location>
        <begin position="402"/>
        <end position="411"/>
    </location>
</feature>
<evidence type="ECO:0000256" key="7">
    <source>
        <dbReference type="ARBA" id="ARBA00022833"/>
    </source>
</evidence>
<dbReference type="InterPro" id="IPR003593">
    <property type="entry name" value="AAA+_ATPase"/>
</dbReference>
<dbReference type="CDD" id="cd18137">
    <property type="entry name" value="HLD_clamp_pol_III_gamma_tau"/>
    <property type="match status" value="1"/>
</dbReference>
<evidence type="ECO:0000256" key="8">
    <source>
        <dbReference type="ARBA" id="ARBA00022840"/>
    </source>
</evidence>